<proteinExistence type="inferred from homology"/>
<feature type="region of interest" description="Disordered" evidence="6">
    <location>
        <begin position="17"/>
        <end position="45"/>
    </location>
</feature>
<dbReference type="GeneID" id="37025713"/>
<dbReference type="EMBL" id="KZ819670">
    <property type="protein sequence ID" value="PWN26850.1"/>
    <property type="molecule type" value="Genomic_DNA"/>
</dbReference>
<feature type="compositionally biased region" description="Basic and acidic residues" evidence="6">
    <location>
        <begin position="257"/>
        <end position="277"/>
    </location>
</feature>
<evidence type="ECO:0000256" key="5">
    <source>
        <dbReference type="RuleBase" id="RU367022"/>
    </source>
</evidence>
<keyword evidence="2 5" id="KW-0812">Transmembrane</keyword>
<feature type="region of interest" description="Disordered" evidence="6">
    <location>
        <begin position="257"/>
        <end position="289"/>
    </location>
</feature>
<evidence type="ECO:0000256" key="1">
    <source>
        <dbReference type="ARBA" id="ARBA00004141"/>
    </source>
</evidence>
<dbReference type="PANTHER" id="PTHR12483">
    <property type="entry name" value="SOLUTE CARRIER FAMILY 31 COPPER TRANSPORTERS"/>
    <property type="match status" value="1"/>
</dbReference>
<accession>A0A316UNL3</accession>
<reference evidence="7 8" key="1">
    <citation type="journal article" date="2018" name="Mol. Biol. Evol.">
        <title>Broad Genomic Sampling Reveals a Smut Pathogenic Ancestry of the Fungal Clade Ustilaginomycotina.</title>
        <authorList>
            <person name="Kijpornyongpan T."/>
            <person name="Mondo S.J."/>
            <person name="Barry K."/>
            <person name="Sandor L."/>
            <person name="Lee J."/>
            <person name="Lipzen A."/>
            <person name="Pangilinan J."/>
            <person name="LaButti K."/>
            <person name="Hainaut M."/>
            <person name="Henrissat B."/>
            <person name="Grigoriev I.V."/>
            <person name="Spatafora J.W."/>
            <person name="Aime M.C."/>
        </authorList>
    </citation>
    <scope>NUCLEOTIDE SEQUENCE [LARGE SCALE GENOMIC DNA]</scope>
    <source>
        <strain evidence="7 8">MCA 5214</strain>
    </source>
</reference>
<evidence type="ECO:0000256" key="4">
    <source>
        <dbReference type="ARBA" id="ARBA00023136"/>
    </source>
</evidence>
<evidence type="ECO:0000256" key="2">
    <source>
        <dbReference type="ARBA" id="ARBA00022692"/>
    </source>
</evidence>
<evidence type="ECO:0000313" key="7">
    <source>
        <dbReference type="EMBL" id="PWN26850.1"/>
    </source>
</evidence>
<gene>
    <name evidence="7" type="ORF">BDZ90DRAFT_193481</name>
</gene>
<keyword evidence="5" id="KW-0813">Transport</keyword>
<name>A0A316UNL3_9BASI</name>
<comment type="similarity">
    <text evidence="5">Belongs to the copper transporter (Ctr) (TC 1.A.56) family. SLC31A subfamily.</text>
</comment>
<feature type="region of interest" description="Disordered" evidence="6">
    <location>
        <begin position="202"/>
        <end position="222"/>
    </location>
</feature>
<feature type="transmembrane region" description="Helical" evidence="5">
    <location>
        <begin position="160"/>
        <end position="187"/>
    </location>
</feature>
<dbReference type="RefSeq" id="XP_025361462.1">
    <property type="nucleotide sequence ID" value="XM_025503890.1"/>
</dbReference>
<keyword evidence="8" id="KW-1185">Reference proteome</keyword>
<dbReference type="OrthoDB" id="73901at2759"/>
<evidence type="ECO:0000256" key="3">
    <source>
        <dbReference type="ARBA" id="ARBA00022989"/>
    </source>
</evidence>
<protein>
    <recommendedName>
        <fullName evidence="5">Copper transport protein</fullName>
    </recommendedName>
</protein>
<keyword evidence="5" id="KW-0187">Copper transport</keyword>
<sequence>MALPAVANLAVSSLLRRHGDDGDSDSDSMAGMPGMTSSSSETAVSSSMPSMHMTFHLSDSTPLWLNHLTPSSPSSLFGFALLLFFLAILSRFLSAVERGANAYYWERETLRRGRAVVRVDTQGVNSGWTGQHGGAVRKDRLPWLANVDLPRGMLEIGRSFVGYLLMLAVMTFNFWYFLAVLLGLGVGETAFGRFGRRRLSASSSDSTTTASSSGGIDSSDSGGLLVPGGSIVGHSAPRGILRNSDAGARSDVIEMDERREKGMSVVEEEKASVDGHGDGITVSHLNKTG</sequence>
<organism evidence="7 8">
    <name type="scientific">Jaminaea rosea</name>
    <dbReference type="NCBI Taxonomy" id="1569628"/>
    <lineage>
        <taxon>Eukaryota</taxon>
        <taxon>Fungi</taxon>
        <taxon>Dikarya</taxon>
        <taxon>Basidiomycota</taxon>
        <taxon>Ustilaginomycotina</taxon>
        <taxon>Exobasidiomycetes</taxon>
        <taxon>Microstromatales</taxon>
        <taxon>Microstromatales incertae sedis</taxon>
        <taxon>Jaminaea</taxon>
    </lineage>
</organism>
<dbReference type="Pfam" id="PF04145">
    <property type="entry name" value="Ctr"/>
    <property type="match status" value="1"/>
</dbReference>
<dbReference type="AlphaFoldDB" id="A0A316UNL3"/>
<evidence type="ECO:0000313" key="8">
    <source>
        <dbReference type="Proteomes" id="UP000245884"/>
    </source>
</evidence>
<comment type="subcellular location">
    <subcellularLocation>
        <location evidence="1 5">Membrane</location>
        <topology evidence="1 5">Multi-pass membrane protein</topology>
    </subcellularLocation>
</comment>
<dbReference type="GO" id="GO:0005886">
    <property type="term" value="C:plasma membrane"/>
    <property type="evidence" value="ECO:0007669"/>
    <property type="project" value="TreeGrafter"/>
</dbReference>
<keyword evidence="5" id="KW-0406">Ion transport</keyword>
<feature type="transmembrane region" description="Helical" evidence="5">
    <location>
        <begin position="76"/>
        <end position="96"/>
    </location>
</feature>
<keyword evidence="3 5" id="KW-1133">Transmembrane helix</keyword>
<evidence type="ECO:0000256" key="6">
    <source>
        <dbReference type="SAM" id="MobiDB-lite"/>
    </source>
</evidence>
<keyword evidence="4 5" id="KW-0472">Membrane</keyword>
<dbReference type="Proteomes" id="UP000245884">
    <property type="component" value="Unassembled WGS sequence"/>
</dbReference>
<dbReference type="InterPro" id="IPR007274">
    <property type="entry name" value="Cop_transporter"/>
</dbReference>
<dbReference type="STRING" id="1569628.A0A316UNL3"/>
<dbReference type="PANTHER" id="PTHR12483:SF27">
    <property type="entry name" value="COPPER TRANSPORT PROTEIN CTR1"/>
    <property type="match status" value="1"/>
</dbReference>
<keyword evidence="5" id="KW-0186">Copper</keyword>
<dbReference type="GO" id="GO:0005375">
    <property type="term" value="F:copper ion transmembrane transporter activity"/>
    <property type="evidence" value="ECO:0007669"/>
    <property type="project" value="UniProtKB-UniRule"/>
</dbReference>